<keyword evidence="2" id="KW-0472">Membrane</keyword>
<sequence>MVVLARGLSDNATGLALNRSQGYAEVTILYDPYHRKLRDKDDTMKPMKPGLHSHKSNRHWGCGGIFGAAVIGPLLRFRKWLLYAVVTVHYADGQSRWLQVCVISNVALCIGMAVYAPKLAPPLDHFVPPLALQITRSSNALGSLQYFFSIVLFSSFMGTLGYLSMLANYNSPVNQYYRVQCCLSAFFMVLQDLLILLQVVSLLAQWPYLRPSWPYLPMVVFQLINLLAANILQGIIFSKRHDEHNKNLYNAYVAARADRYRVKAGSRPSAAAAKAAGRCEAEVVTDDSRASVEGPEEARPSSSSAAWPRLKTESNADDSSVRRLYSGGPGDVKKHEGMPFHKRPYTYSATAHAAAEKVHAPAGNVSSKARPTLGPKGRTKPLTKKSTTVHGGEEGGLWQRIRGIARRMWHGVRESPDFRYPAWLLAALLVSGYMVIFQYARALEWSGSVKDCILAPSDCATDTLGRYLRFAARLFSRSQQVQLSESLSMLLGTQDEVQDMVASASSANSSAFIQNATAYLVSQLTVRLWQEGLSSRFAWSSVIGFTLGLLLGLSTLVQTAVSFRRAVRQARRLRVARRMFDRLLESSGVAPGGGPAGMLLAGEDSLLANRALKTDVSLVVFFFGVLMSTAVIQLYMVGVLLSVTLAVLTHPWTWTYLVPQYWLYLAAVLAVFVLNKYVLIGYVGSAFLSNGDHIYRPAAWLAFTFIMSITNLVVGLLLAVYRIVLLLLTTVLALGKLEVTIFTLFPILDLPHNSFLAGLHLHVRRAA</sequence>
<keyword evidence="2" id="KW-0812">Transmembrane</keyword>
<name>A0A150H4Q8_GONPE</name>
<proteinExistence type="predicted"/>
<comment type="caution">
    <text evidence="3">The sequence shown here is derived from an EMBL/GenBank/DDBJ whole genome shotgun (WGS) entry which is preliminary data.</text>
</comment>
<keyword evidence="4" id="KW-1185">Reference proteome</keyword>
<organism evidence="3 4">
    <name type="scientific">Gonium pectorale</name>
    <name type="common">Green alga</name>
    <dbReference type="NCBI Taxonomy" id="33097"/>
    <lineage>
        <taxon>Eukaryota</taxon>
        <taxon>Viridiplantae</taxon>
        <taxon>Chlorophyta</taxon>
        <taxon>core chlorophytes</taxon>
        <taxon>Chlorophyceae</taxon>
        <taxon>CS clade</taxon>
        <taxon>Chlamydomonadales</taxon>
        <taxon>Volvocaceae</taxon>
        <taxon>Gonium</taxon>
    </lineage>
</organism>
<feature type="transmembrane region" description="Helical" evidence="2">
    <location>
        <begin position="146"/>
        <end position="169"/>
    </location>
</feature>
<feature type="transmembrane region" description="Helical" evidence="2">
    <location>
        <begin position="97"/>
        <end position="116"/>
    </location>
</feature>
<protein>
    <submittedName>
        <fullName evidence="3">Uncharacterized protein</fullName>
    </submittedName>
</protein>
<dbReference type="EMBL" id="LSYV01000002">
    <property type="protein sequence ID" value="KXZ57033.1"/>
    <property type="molecule type" value="Genomic_DNA"/>
</dbReference>
<feature type="transmembrane region" description="Helical" evidence="2">
    <location>
        <begin position="698"/>
        <end position="718"/>
    </location>
</feature>
<reference evidence="4" key="1">
    <citation type="journal article" date="2016" name="Nat. Commun.">
        <title>The Gonium pectorale genome demonstrates co-option of cell cycle regulation during the evolution of multicellularity.</title>
        <authorList>
            <person name="Hanschen E.R."/>
            <person name="Marriage T.N."/>
            <person name="Ferris P.J."/>
            <person name="Hamaji T."/>
            <person name="Toyoda A."/>
            <person name="Fujiyama A."/>
            <person name="Neme R."/>
            <person name="Noguchi H."/>
            <person name="Minakuchi Y."/>
            <person name="Suzuki M."/>
            <person name="Kawai-Toyooka H."/>
            <person name="Smith D.R."/>
            <person name="Sparks H."/>
            <person name="Anderson J."/>
            <person name="Bakaric R."/>
            <person name="Luria V."/>
            <person name="Karger A."/>
            <person name="Kirschner M.W."/>
            <person name="Durand P.M."/>
            <person name="Michod R.E."/>
            <person name="Nozaki H."/>
            <person name="Olson B.J."/>
        </authorList>
    </citation>
    <scope>NUCLEOTIDE SEQUENCE [LARGE SCALE GENOMIC DNA]</scope>
    <source>
        <strain evidence="4">NIES-2863</strain>
    </source>
</reference>
<feature type="transmembrane region" description="Helical" evidence="2">
    <location>
        <begin position="661"/>
        <end position="678"/>
    </location>
</feature>
<dbReference type="AlphaFoldDB" id="A0A150H4Q8"/>
<feature type="transmembrane region" description="Helical" evidence="2">
    <location>
        <begin position="725"/>
        <end position="748"/>
    </location>
</feature>
<evidence type="ECO:0000313" key="3">
    <source>
        <dbReference type="EMBL" id="KXZ57033.1"/>
    </source>
</evidence>
<feature type="transmembrane region" description="Helical" evidence="2">
    <location>
        <begin position="422"/>
        <end position="440"/>
    </location>
</feature>
<dbReference type="OrthoDB" id="551813at2759"/>
<evidence type="ECO:0000313" key="4">
    <source>
        <dbReference type="Proteomes" id="UP000075714"/>
    </source>
</evidence>
<accession>A0A150H4Q8</accession>
<evidence type="ECO:0000256" key="2">
    <source>
        <dbReference type="SAM" id="Phobius"/>
    </source>
</evidence>
<dbReference type="Proteomes" id="UP000075714">
    <property type="component" value="Unassembled WGS sequence"/>
</dbReference>
<evidence type="ECO:0000256" key="1">
    <source>
        <dbReference type="SAM" id="MobiDB-lite"/>
    </source>
</evidence>
<feature type="region of interest" description="Disordered" evidence="1">
    <location>
        <begin position="284"/>
        <end position="339"/>
    </location>
</feature>
<feature type="transmembrane region" description="Helical" evidence="2">
    <location>
        <begin position="181"/>
        <end position="203"/>
    </location>
</feature>
<feature type="transmembrane region" description="Helical" evidence="2">
    <location>
        <begin position="537"/>
        <end position="563"/>
    </location>
</feature>
<feature type="region of interest" description="Disordered" evidence="1">
    <location>
        <begin position="358"/>
        <end position="391"/>
    </location>
</feature>
<feature type="transmembrane region" description="Helical" evidence="2">
    <location>
        <begin position="215"/>
        <end position="237"/>
    </location>
</feature>
<gene>
    <name evidence="3" type="ORF">GPECTOR_1g94</name>
</gene>
<feature type="transmembrane region" description="Helical" evidence="2">
    <location>
        <begin position="583"/>
        <end position="601"/>
    </location>
</feature>
<feature type="transmembrane region" description="Helical" evidence="2">
    <location>
        <begin position="621"/>
        <end position="649"/>
    </location>
</feature>
<keyword evidence="2" id="KW-1133">Transmembrane helix</keyword>
<feature type="transmembrane region" description="Helical" evidence="2">
    <location>
        <begin position="58"/>
        <end position="77"/>
    </location>
</feature>